<keyword evidence="1" id="KW-0479">Metal-binding</keyword>
<name>A0AAP0J7S2_9MAGN</name>
<dbReference type="InterPro" id="IPR046349">
    <property type="entry name" value="C1-like_sf"/>
</dbReference>
<dbReference type="InterPro" id="IPR004146">
    <property type="entry name" value="DC1"/>
</dbReference>
<dbReference type="GO" id="GO:0046872">
    <property type="term" value="F:metal ion binding"/>
    <property type="evidence" value="ECO:0007669"/>
    <property type="project" value="UniProtKB-KW"/>
</dbReference>
<keyword evidence="6" id="KW-1185">Reference proteome</keyword>
<dbReference type="EMBL" id="JBBNAF010000007">
    <property type="protein sequence ID" value="KAK9129036.1"/>
    <property type="molecule type" value="Genomic_DNA"/>
</dbReference>
<evidence type="ECO:0000313" key="5">
    <source>
        <dbReference type="EMBL" id="KAK9129036.1"/>
    </source>
</evidence>
<accession>A0AAP0J7S2</accession>
<dbReference type="SUPFAM" id="SSF57889">
    <property type="entry name" value="Cysteine-rich domain"/>
    <property type="match status" value="2"/>
</dbReference>
<organism evidence="5 6">
    <name type="scientific">Stephania yunnanensis</name>
    <dbReference type="NCBI Taxonomy" id="152371"/>
    <lineage>
        <taxon>Eukaryota</taxon>
        <taxon>Viridiplantae</taxon>
        <taxon>Streptophyta</taxon>
        <taxon>Embryophyta</taxon>
        <taxon>Tracheophyta</taxon>
        <taxon>Spermatophyta</taxon>
        <taxon>Magnoliopsida</taxon>
        <taxon>Ranunculales</taxon>
        <taxon>Menispermaceae</taxon>
        <taxon>Menispermoideae</taxon>
        <taxon>Cissampelideae</taxon>
        <taxon>Stephania</taxon>
    </lineage>
</organism>
<keyword evidence="3" id="KW-0862">Zinc</keyword>
<protein>
    <recommendedName>
        <fullName evidence="4">Phorbol-ester/DAG-type domain-containing protein</fullName>
    </recommendedName>
</protein>
<dbReference type="PANTHER" id="PTHR46288:SF80">
    <property type="entry name" value="CYSTEINE_HISTIDINE-RICH C1 DOMAIN FAMILY PROTEIN"/>
    <property type="match status" value="1"/>
</dbReference>
<evidence type="ECO:0000259" key="4">
    <source>
        <dbReference type="PROSITE" id="PS50081"/>
    </source>
</evidence>
<evidence type="ECO:0000256" key="2">
    <source>
        <dbReference type="ARBA" id="ARBA00022737"/>
    </source>
</evidence>
<dbReference type="Proteomes" id="UP001420932">
    <property type="component" value="Unassembled WGS sequence"/>
</dbReference>
<dbReference type="Pfam" id="PF03107">
    <property type="entry name" value="C1_2"/>
    <property type="match status" value="3"/>
</dbReference>
<sequence>MGELDLDPVIHHFSHQQHPLELINLQQQQQQQQQQQTPNTSVSCSGCKAGVQGGVIYMCKTCNYCLHVSCSQMPRRITHPADGTHALTLLTAPVYPEGVFRCDACGRKGKGFCFHCKECELDIHVHCAVLPLSVAHRAHHHPLTLAFRSPYKKNSFSCDICKGIGLNQWLYRCAMCSFDVHLYCTPKDSEADCVSPSTRRVHTASSQQYYTAVSSFGSRLVRHGVEGLVEGITQQAGQSLVQAVLGGSSSTTDSGSDMTSAIVNTILNS</sequence>
<dbReference type="InterPro" id="IPR002219">
    <property type="entry name" value="PKC_DAG/PE"/>
</dbReference>
<keyword evidence="2" id="KW-0677">Repeat</keyword>
<evidence type="ECO:0000313" key="6">
    <source>
        <dbReference type="Proteomes" id="UP001420932"/>
    </source>
</evidence>
<dbReference type="InterPro" id="IPR013083">
    <property type="entry name" value="Znf_RING/FYVE/PHD"/>
</dbReference>
<reference evidence="5 6" key="1">
    <citation type="submission" date="2024-01" db="EMBL/GenBank/DDBJ databases">
        <title>Genome assemblies of Stephania.</title>
        <authorList>
            <person name="Yang L."/>
        </authorList>
    </citation>
    <scope>NUCLEOTIDE SEQUENCE [LARGE SCALE GENOMIC DNA]</scope>
    <source>
        <strain evidence="5">YNDBR</strain>
        <tissue evidence="5">Leaf</tissue>
    </source>
</reference>
<dbReference type="Gene3D" id="3.30.40.10">
    <property type="entry name" value="Zinc/RING finger domain, C3HC4 (zinc finger)"/>
    <property type="match status" value="1"/>
</dbReference>
<proteinExistence type="predicted"/>
<dbReference type="PROSITE" id="PS50081">
    <property type="entry name" value="ZF_DAG_PE_2"/>
    <property type="match status" value="1"/>
</dbReference>
<comment type="caution">
    <text evidence="5">The sequence shown here is derived from an EMBL/GenBank/DDBJ whole genome shotgun (WGS) entry which is preliminary data.</text>
</comment>
<dbReference type="AlphaFoldDB" id="A0AAP0J7S2"/>
<dbReference type="PANTHER" id="PTHR46288">
    <property type="entry name" value="PHORBOL-ESTER/DAG-TYPE DOMAIN-CONTAINING PROTEIN"/>
    <property type="match status" value="1"/>
</dbReference>
<evidence type="ECO:0000256" key="1">
    <source>
        <dbReference type="ARBA" id="ARBA00022723"/>
    </source>
</evidence>
<gene>
    <name evidence="5" type="ORF">Syun_017833</name>
</gene>
<feature type="domain" description="Phorbol-ester/DAG-type" evidence="4">
    <location>
        <begin position="139"/>
        <end position="193"/>
    </location>
</feature>
<evidence type="ECO:0000256" key="3">
    <source>
        <dbReference type="ARBA" id="ARBA00022833"/>
    </source>
</evidence>